<dbReference type="RefSeq" id="WP_092333444.1">
    <property type="nucleotide sequence ID" value="NZ_FNCP01000012.1"/>
</dbReference>
<protein>
    <submittedName>
        <fullName evidence="2">Uncharacterized protein</fullName>
    </submittedName>
</protein>
<sequence>MERKKRVIRTLITISLLAALIAVLYFSRDADPKNPHSTVPRETWIHGPKGHGYAVMNNQQPWKQCYECHVEQGLGGEAYCQSCHDQSGVKVEIPQKPADK</sequence>
<dbReference type="InterPro" id="IPR036280">
    <property type="entry name" value="Multihaem_cyt_sf"/>
</dbReference>
<evidence type="ECO:0000313" key="3">
    <source>
        <dbReference type="Proteomes" id="UP000198656"/>
    </source>
</evidence>
<dbReference type="Proteomes" id="UP000198656">
    <property type="component" value="Unassembled WGS sequence"/>
</dbReference>
<feature type="transmembrane region" description="Helical" evidence="1">
    <location>
        <begin position="7"/>
        <end position="26"/>
    </location>
</feature>
<keyword evidence="1" id="KW-1133">Transmembrane helix</keyword>
<proteinExistence type="predicted"/>
<name>A0A1G8BND5_9FIRM</name>
<evidence type="ECO:0000313" key="2">
    <source>
        <dbReference type="EMBL" id="SDH34661.1"/>
    </source>
</evidence>
<keyword evidence="3" id="KW-1185">Reference proteome</keyword>
<dbReference type="OrthoDB" id="1798365at2"/>
<accession>A0A1G8BND5</accession>
<keyword evidence="1" id="KW-0472">Membrane</keyword>
<gene>
    <name evidence="2" type="ORF">SAMN05443529_11279</name>
</gene>
<evidence type="ECO:0000256" key="1">
    <source>
        <dbReference type="SAM" id="Phobius"/>
    </source>
</evidence>
<reference evidence="3" key="1">
    <citation type="submission" date="2016-10" db="EMBL/GenBank/DDBJ databases">
        <authorList>
            <person name="Varghese N."/>
            <person name="Submissions S."/>
        </authorList>
    </citation>
    <scope>NUCLEOTIDE SEQUENCE [LARGE SCALE GENOMIC DNA]</scope>
    <source>
        <strain evidence="3">DSM 8344</strain>
    </source>
</reference>
<dbReference type="EMBL" id="FNCP01000012">
    <property type="protein sequence ID" value="SDH34661.1"/>
    <property type="molecule type" value="Genomic_DNA"/>
</dbReference>
<keyword evidence="1" id="KW-0812">Transmembrane</keyword>
<dbReference type="SUPFAM" id="SSF48695">
    <property type="entry name" value="Multiheme cytochromes"/>
    <property type="match status" value="1"/>
</dbReference>
<dbReference type="AlphaFoldDB" id="A0A1G8BND5"/>
<organism evidence="2 3">
    <name type="scientific">Desulfosporosinus hippei DSM 8344</name>
    <dbReference type="NCBI Taxonomy" id="1121419"/>
    <lineage>
        <taxon>Bacteria</taxon>
        <taxon>Bacillati</taxon>
        <taxon>Bacillota</taxon>
        <taxon>Clostridia</taxon>
        <taxon>Eubacteriales</taxon>
        <taxon>Desulfitobacteriaceae</taxon>
        <taxon>Desulfosporosinus</taxon>
    </lineage>
</organism>